<evidence type="ECO:0000256" key="5">
    <source>
        <dbReference type="SAM" id="MobiDB-lite"/>
    </source>
</evidence>
<protein>
    <submittedName>
        <fullName evidence="8">RDD family protein</fullName>
    </submittedName>
</protein>
<dbReference type="InterPro" id="IPR010432">
    <property type="entry name" value="RDD"/>
</dbReference>
<keyword evidence="2 6" id="KW-0812">Transmembrane</keyword>
<feature type="domain" description="RDD" evidence="7">
    <location>
        <begin position="61"/>
        <end position="203"/>
    </location>
</feature>
<evidence type="ECO:0000259" key="7">
    <source>
        <dbReference type="Pfam" id="PF06271"/>
    </source>
</evidence>
<feature type="transmembrane region" description="Helical" evidence="6">
    <location>
        <begin position="178"/>
        <end position="195"/>
    </location>
</feature>
<evidence type="ECO:0000256" key="4">
    <source>
        <dbReference type="ARBA" id="ARBA00023136"/>
    </source>
</evidence>
<feature type="region of interest" description="Disordered" evidence="5">
    <location>
        <begin position="1"/>
        <end position="27"/>
    </location>
</feature>
<evidence type="ECO:0000256" key="3">
    <source>
        <dbReference type="ARBA" id="ARBA00022989"/>
    </source>
</evidence>
<name>A0A5J6Z817_9CORY</name>
<keyword evidence="3 6" id="KW-1133">Transmembrane helix</keyword>
<sequence>MQQQGQETREQKQETQQQESQRLVHARTRRRVPRLSTYRFESREPGLNSGPLYQGGRFGYVFPRAAATYFEIIVLQAVVATVLQLVDGNLGQLDIANPNYPALMVALGILFVWRCGAEATGHHTLGRYIFHMEVSYPEPHKHLMWRVLLRNSWLLVPILAWVVCVPIVGLHWEVNPFNRLWIVLFLMCVLSRTGAHMFDRLANARVVRGVVFPRAEGEYTGDLPVTVK</sequence>
<comment type="subcellular location">
    <subcellularLocation>
        <location evidence="1">Membrane</location>
        <topology evidence="1">Multi-pass membrane protein</topology>
    </subcellularLocation>
</comment>
<keyword evidence="4 6" id="KW-0472">Membrane</keyword>
<feature type="transmembrane region" description="Helical" evidence="6">
    <location>
        <begin position="98"/>
        <end position="117"/>
    </location>
</feature>
<feature type="transmembrane region" description="Helical" evidence="6">
    <location>
        <begin position="153"/>
        <end position="172"/>
    </location>
</feature>
<accession>A0A5J6Z817</accession>
<proteinExistence type="predicted"/>
<evidence type="ECO:0000256" key="6">
    <source>
        <dbReference type="SAM" id="Phobius"/>
    </source>
</evidence>
<keyword evidence="9" id="KW-1185">Reference proteome</keyword>
<feature type="transmembrane region" description="Helical" evidence="6">
    <location>
        <begin position="66"/>
        <end position="86"/>
    </location>
</feature>
<dbReference type="RefSeq" id="WP_151901991.1">
    <property type="nucleotide sequence ID" value="NZ_CP045032.1"/>
</dbReference>
<dbReference type="AlphaFoldDB" id="A0A5J6Z817"/>
<dbReference type="Proteomes" id="UP000326711">
    <property type="component" value="Chromosome"/>
</dbReference>
<evidence type="ECO:0000313" key="9">
    <source>
        <dbReference type="Proteomes" id="UP000326711"/>
    </source>
</evidence>
<evidence type="ECO:0000256" key="1">
    <source>
        <dbReference type="ARBA" id="ARBA00004141"/>
    </source>
</evidence>
<evidence type="ECO:0000313" key="8">
    <source>
        <dbReference type="EMBL" id="QFQ01489.1"/>
    </source>
</evidence>
<dbReference type="Pfam" id="PF06271">
    <property type="entry name" value="RDD"/>
    <property type="match status" value="1"/>
</dbReference>
<dbReference type="GO" id="GO:0016020">
    <property type="term" value="C:membrane"/>
    <property type="evidence" value="ECO:0007669"/>
    <property type="project" value="UniProtKB-SubCell"/>
</dbReference>
<dbReference type="EMBL" id="CP045032">
    <property type="protein sequence ID" value="QFQ01489.1"/>
    <property type="molecule type" value="Genomic_DNA"/>
</dbReference>
<organism evidence="8 9">
    <name type="scientific">Corynebacterium urogenitale</name>
    <dbReference type="NCBI Taxonomy" id="2487892"/>
    <lineage>
        <taxon>Bacteria</taxon>
        <taxon>Bacillati</taxon>
        <taxon>Actinomycetota</taxon>
        <taxon>Actinomycetes</taxon>
        <taxon>Mycobacteriales</taxon>
        <taxon>Corynebacteriaceae</taxon>
        <taxon>Corynebacterium</taxon>
    </lineage>
</organism>
<gene>
    <name evidence="8" type="ORF">CUROG_00415</name>
</gene>
<evidence type="ECO:0000256" key="2">
    <source>
        <dbReference type="ARBA" id="ARBA00022692"/>
    </source>
</evidence>
<reference evidence="9" key="1">
    <citation type="submission" date="2019-10" db="EMBL/GenBank/DDBJ databases">
        <title>Complete genome sequence of Corynebacterium urogenitalis DSM 108747, isolated from the genital tract of a cow.</title>
        <authorList>
            <person name="Ruckert C."/>
            <person name="Ballas P."/>
            <person name="Wagener K."/>
            <person name="Drillich M."/>
            <person name="Kaempfer P."/>
            <person name="Busse H.-J."/>
            <person name="Ehling-Schulz M."/>
        </authorList>
    </citation>
    <scope>NUCLEOTIDE SEQUENCE [LARGE SCALE GENOMIC DNA]</scope>
    <source>
        <strain evidence="9">LMM 1652</strain>
    </source>
</reference>
<dbReference type="KEGG" id="cuo:CUROG_00415"/>